<dbReference type="InterPro" id="IPR006140">
    <property type="entry name" value="D-isomer_DH_NAD-bd"/>
</dbReference>
<dbReference type="GO" id="GO:0016616">
    <property type="term" value="F:oxidoreductase activity, acting on the CH-OH group of donors, NAD or NADP as acceptor"/>
    <property type="evidence" value="ECO:0007669"/>
    <property type="project" value="InterPro"/>
</dbReference>
<dbReference type="CDD" id="cd05303">
    <property type="entry name" value="PGDH_2"/>
    <property type="match status" value="1"/>
</dbReference>
<evidence type="ECO:0000256" key="9">
    <source>
        <dbReference type="RuleBase" id="RU003719"/>
    </source>
</evidence>
<keyword evidence="12" id="KW-1185">Reference proteome</keyword>
<dbReference type="PANTHER" id="PTHR42789:SF1">
    <property type="entry name" value="D-ISOMER SPECIFIC 2-HYDROXYACID DEHYDROGENASE FAMILY PROTEIN (AFU_ORTHOLOGUE AFUA_6G10090)"/>
    <property type="match status" value="1"/>
</dbReference>
<evidence type="ECO:0000259" key="10">
    <source>
        <dbReference type="SMART" id="SM00997"/>
    </source>
</evidence>
<keyword evidence="6" id="KW-0520">NAD</keyword>
<name>A0A1M6ELM9_9FIRM</name>
<sequence length="313" mass="34609">MLKILVADGMEKAAVEKLKEMEFEIVEKHYEPEELMKEIKEFDILVVRSATKVKKSIIDAACETGRLKLIIRGGVGLDNIDVDYARARGIMVRNTPNASSASVAELVIGHMINLARYIHNSNITMRQGQWNKKAYEGVEICGKTLGIIGFGRIGRETAKRAKALGMNVIYTDIAGELKEYHGYRYMDMDELLACADFVTLHVPYTGGKAVIGREEIAKMKDGAYLINCARGGVVDEEALLEALDADKLAGAALDVYVKEPAKDCPLCNHEKVSCTPHIGASTMEAQERIGEEIVEIILDYYDGRKLNGCIESF</sequence>
<dbReference type="InterPro" id="IPR050857">
    <property type="entry name" value="D-2-hydroxyacid_DH"/>
</dbReference>
<dbReference type="GO" id="GO:0008652">
    <property type="term" value="P:amino acid biosynthetic process"/>
    <property type="evidence" value="ECO:0007669"/>
    <property type="project" value="UniProtKB-KW"/>
</dbReference>
<comment type="similarity">
    <text evidence="2 9">Belongs to the D-isomer specific 2-hydroxyacid dehydrogenase family.</text>
</comment>
<organism evidence="11 12">
    <name type="scientific">Lutispora thermophila DSM 19022</name>
    <dbReference type="NCBI Taxonomy" id="1122184"/>
    <lineage>
        <taxon>Bacteria</taxon>
        <taxon>Bacillati</taxon>
        <taxon>Bacillota</taxon>
        <taxon>Clostridia</taxon>
        <taxon>Lutisporales</taxon>
        <taxon>Lutisporaceae</taxon>
        <taxon>Lutispora</taxon>
    </lineage>
</organism>
<evidence type="ECO:0000256" key="5">
    <source>
        <dbReference type="ARBA" id="ARBA00023002"/>
    </source>
</evidence>
<evidence type="ECO:0000256" key="3">
    <source>
        <dbReference type="ARBA" id="ARBA00013001"/>
    </source>
</evidence>
<dbReference type="EMBL" id="FQZS01000009">
    <property type="protein sequence ID" value="SHI86120.1"/>
    <property type="molecule type" value="Genomic_DNA"/>
</dbReference>
<comment type="function">
    <text evidence="1">Catalyzes the reversible oxidation of 3-phospho-D-glycerate to 3-phosphonooxypyruvate, the first step of the phosphorylated L-serine biosynthesis pathway. Also catalyzes the reversible oxidation of 2-hydroxyglutarate to 2-oxoglutarate.</text>
</comment>
<dbReference type="SUPFAM" id="SSF52283">
    <property type="entry name" value="Formate/glycerate dehydrogenase catalytic domain-like"/>
    <property type="match status" value="1"/>
</dbReference>
<dbReference type="EC" id="1.1.1.399" evidence="3"/>
<dbReference type="InterPro" id="IPR036291">
    <property type="entry name" value="NAD(P)-bd_dom_sf"/>
</dbReference>
<dbReference type="PANTHER" id="PTHR42789">
    <property type="entry name" value="D-ISOMER SPECIFIC 2-HYDROXYACID DEHYDROGENASE FAMILY PROTEIN (AFU_ORTHOLOGUE AFUA_6G10090)"/>
    <property type="match status" value="1"/>
</dbReference>
<dbReference type="SMART" id="SM00997">
    <property type="entry name" value="AdoHcyase_NAD"/>
    <property type="match status" value="1"/>
</dbReference>
<feature type="domain" description="S-adenosyl-L-homocysteine hydrolase NAD binding" evidence="10">
    <location>
        <begin position="131"/>
        <end position="312"/>
    </location>
</feature>
<evidence type="ECO:0000256" key="4">
    <source>
        <dbReference type="ARBA" id="ARBA00022605"/>
    </source>
</evidence>
<dbReference type="GO" id="GO:0051287">
    <property type="term" value="F:NAD binding"/>
    <property type="evidence" value="ECO:0007669"/>
    <property type="project" value="InterPro"/>
</dbReference>
<evidence type="ECO:0000256" key="7">
    <source>
        <dbReference type="ARBA" id="ARBA00030455"/>
    </source>
</evidence>
<proteinExistence type="inferred from homology"/>
<dbReference type="RefSeq" id="WP_073025708.1">
    <property type="nucleotide sequence ID" value="NZ_FQZS01000009.1"/>
</dbReference>
<dbReference type="AlphaFoldDB" id="A0A1M6ELM9"/>
<evidence type="ECO:0000256" key="2">
    <source>
        <dbReference type="ARBA" id="ARBA00005854"/>
    </source>
</evidence>
<reference evidence="11 12" key="1">
    <citation type="submission" date="2016-11" db="EMBL/GenBank/DDBJ databases">
        <authorList>
            <person name="Jaros S."/>
            <person name="Januszkiewicz K."/>
            <person name="Wedrychowicz H."/>
        </authorList>
    </citation>
    <scope>NUCLEOTIDE SEQUENCE [LARGE SCALE GENOMIC DNA]</scope>
    <source>
        <strain evidence="11 12">DSM 19022</strain>
    </source>
</reference>
<keyword evidence="5 9" id="KW-0560">Oxidoreductase</keyword>
<dbReference type="Pfam" id="PF02826">
    <property type="entry name" value="2-Hacid_dh_C"/>
    <property type="match status" value="1"/>
</dbReference>
<gene>
    <name evidence="11" type="ORF">SAMN02745176_01623</name>
</gene>
<keyword evidence="4" id="KW-0028">Amino-acid biosynthesis</keyword>
<evidence type="ECO:0000256" key="8">
    <source>
        <dbReference type="ARBA" id="ARBA00048126"/>
    </source>
</evidence>
<dbReference type="InterPro" id="IPR015878">
    <property type="entry name" value="Ado_hCys_hydrolase_NAD-bd"/>
</dbReference>
<dbReference type="PROSITE" id="PS00065">
    <property type="entry name" value="D_2_HYDROXYACID_DH_1"/>
    <property type="match status" value="1"/>
</dbReference>
<evidence type="ECO:0000313" key="12">
    <source>
        <dbReference type="Proteomes" id="UP000184442"/>
    </source>
</evidence>
<dbReference type="FunFam" id="3.40.50.720:FF:000021">
    <property type="entry name" value="D-3-phosphoglycerate dehydrogenase"/>
    <property type="match status" value="1"/>
</dbReference>
<comment type="catalytic activity">
    <reaction evidence="8">
        <text>(R)-2-hydroxyglutarate + NAD(+) = 2-oxoglutarate + NADH + H(+)</text>
        <dbReference type="Rhea" id="RHEA:49612"/>
        <dbReference type="ChEBI" id="CHEBI:15378"/>
        <dbReference type="ChEBI" id="CHEBI:15801"/>
        <dbReference type="ChEBI" id="CHEBI:16810"/>
        <dbReference type="ChEBI" id="CHEBI:57540"/>
        <dbReference type="ChEBI" id="CHEBI:57945"/>
        <dbReference type="EC" id="1.1.1.399"/>
    </reaction>
</comment>
<dbReference type="InterPro" id="IPR029752">
    <property type="entry name" value="D-isomer_DH_CS1"/>
</dbReference>
<dbReference type="InterPro" id="IPR029753">
    <property type="entry name" value="D-isomer_DH_CS"/>
</dbReference>
<dbReference type="InterPro" id="IPR006139">
    <property type="entry name" value="D-isomer_2_OHA_DH_cat_dom"/>
</dbReference>
<accession>A0A1M6ELM9</accession>
<evidence type="ECO:0000313" key="11">
    <source>
        <dbReference type="EMBL" id="SHI86120.1"/>
    </source>
</evidence>
<evidence type="ECO:0000256" key="6">
    <source>
        <dbReference type="ARBA" id="ARBA00023027"/>
    </source>
</evidence>
<protein>
    <recommendedName>
        <fullName evidence="7">2-oxoglutarate reductase</fullName>
        <ecNumber evidence="3">1.1.1.399</ecNumber>
    </recommendedName>
    <alternativeName>
        <fullName evidence="7">2-oxoglutarate reductase</fullName>
    </alternativeName>
</protein>
<dbReference type="Pfam" id="PF00389">
    <property type="entry name" value="2-Hacid_dh"/>
    <property type="match status" value="1"/>
</dbReference>
<dbReference type="PROSITE" id="PS00671">
    <property type="entry name" value="D_2_HYDROXYACID_DH_3"/>
    <property type="match status" value="1"/>
</dbReference>
<dbReference type="Gene3D" id="3.40.50.720">
    <property type="entry name" value="NAD(P)-binding Rossmann-like Domain"/>
    <property type="match status" value="2"/>
</dbReference>
<dbReference type="SUPFAM" id="SSF51735">
    <property type="entry name" value="NAD(P)-binding Rossmann-fold domains"/>
    <property type="match status" value="1"/>
</dbReference>
<dbReference type="STRING" id="1122184.SAMN02745176_01623"/>
<evidence type="ECO:0000256" key="1">
    <source>
        <dbReference type="ARBA" id="ARBA00003800"/>
    </source>
</evidence>
<dbReference type="OrthoDB" id="9805416at2"/>
<dbReference type="Proteomes" id="UP000184442">
    <property type="component" value="Unassembled WGS sequence"/>
</dbReference>